<feature type="transmembrane region" description="Helical" evidence="1">
    <location>
        <begin position="56"/>
        <end position="80"/>
    </location>
</feature>
<proteinExistence type="predicted"/>
<reference evidence="2 3" key="1">
    <citation type="journal article" date="2018" name="Sci. Rep.">
        <title>Genomic signatures of local adaptation to the degree of environmental predictability in rotifers.</title>
        <authorList>
            <person name="Franch-Gras L."/>
            <person name="Hahn C."/>
            <person name="Garcia-Roger E.M."/>
            <person name="Carmona M.J."/>
            <person name="Serra M."/>
            <person name="Gomez A."/>
        </authorList>
    </citation>
    <scope>NUCLEOTIDE SEQUENCE [LARGE SCALE GENOMIC DNA]</scope>
    <source>
        <strain evidence="2">HYR1</strain>
    </source>
</reference>
<gene>
    <name evidence="2" type="ORF">BpHYR1_015333</name>
</gene>
<name>A0A3M7PR29_BRAPC</name>
<evidence type="ECO:0000313" key="3">
    <source>
        <dbReference type="Proteomes" id="UP000276133"/>
    </source>
</evidence>
<organism evidence="2 3">
    <name type="scientific">Brachionus plicatilis</name>
    <name type="common">Marine rotifer</name>
    <name type="synonym">Brachionus muelleri</name>
    <dbReference type="NCBI Taxonomy" id="10195"/>
    <lineage>
        <taxon>Eukaryota</taxon>
        <taxon>Metazoa</taxon>
        <taxon>Spiralia</taxon>
        <taxon>Gnathifera</taxon>
        <taxon>Rotifera</taxon>
        <taxon>Eurotatoria</taxon>
        <taxon>Monogononta</taxon>
        <taxon>Pseudotrocha</taxon>
        <taxon>Ploima</taxon>
        <taxon>Brachionidae</taxon>
        <taxon>Brachionus</taxon>
    </lineage>
</organism>
<sequence>MIFNSKKLRIGLYKSYLYLCYTFNRRTGNYTLFHGILHQKMEEYIKYCQKKDFPFAVTYCVVIWIGFENIILNVASGAIWDSNRIVS</sequence>
<keyword evidence="1" id="KW-0472">Membrane</keyword>
<evidence type="ECO:0000256" key="1">
    <source>
        <dbReference type="SAM" id="Phobius"/>
    </source>
</evidence>
<keyword evidence="1" id="KW-0812">Transmembrane</keyword>
<dbReference type="Proteomes" id="UP000276133">
    <property type="component" value="Unassembled WGS sequence"/>
</dbReference>
<accession>A0A3M7PR29</accession>
<keyword evidence="1" id="KW-1133">Transmembrane helix</keyword>
<evidence type="ECO:0000313" key="2">
    <source>
        <dbReference type="EMBL" id="RNA01576.1"/>
    </source>
</evidence>
<comment type="caution">
    <text evidence="2">The sequence shown here is derived from an EMBL/GenBank/DDBJ whole genome shotgun (WGS) entry which is preliminary data.</text>
</comment>
<dbReference type="EMBL" id="REGN01009255">
    <property type="protein sequence ID" value="RNA01576.1"/>
    <property type="molecule type" value="Genomic_DNA"/>
</dbReference>
<protein>
    <submittedName>
        <fullName evidence="2">Uncharacterized protein</fullName>
    </submittedName>
</protein>
<dbReference type="AlphaFoldDB" id="A0A3M7PR29"/>
<keyword evidence="3" id="KW-1185">Reference proteome</keyword>